<gene>
    <name evidence="2" type="ORF">GMARGA_LOCUS9820</name>
</gene>
<accession>A0ABN7USG7</accession>
<reference evidence="2 3" key="1">
    <citation type="submission" date="2021-06" db="EMBL/GenBank/DDBJ databases">
        <authorList>
            <person name="Kallberg Y."/>
            <person name="Tangrot J."/>
            <person name="Rosling A."/>
        </authorList>
    </citation>
    <scope>NUCLEOTIDE SEQUENCE [LARGE SCALE GENOMIC DNA]</scope>
    <source>
        <strain evidence="2 3">120-4 pot B 10/14</strain>
    </source>
</reference>
<keyword evidence="3" id="KW-1185">Reference proteome</keyword>
<name>A0ABN7USG7_GIGMA</name>
<sequence>DTDVKTKGVVAQGVVINMVPERAEDVTFKEAKNATPERAEGATSEGVANVIPKGEKTDITER</sequence>
<comment type="caution">
    <text evidence="2">The sequence shown here is derived from an EMBL/GenBank/DDBJ whole genome shotgun (WGS) entry which is preliminary data.</text>
</comment>
<dbReference type="Proteomes" id="UP000789901">
    <property type="component" value="Unassembled WGS sequence"/>
</dbReference>
<organism evidence="2 3">
    <name type="scientific">Gigaspora margarita</name>
    <dbReference type="NCBI Taxonomy" id="4874"/>
    <lineage>
        <taxon>Eukaryota</taxon>
        <taxon>Fungi</taxon>
        <taxon>Fungi incertae sedis</taxon>
        <taxon>Mucoromycota</taxon>
        <taxon>Glomeromycotina</taxon>
        <taxon>Glomeromycetes</taxon>
        <taxon>Diversisporales</taxon>
        <taxon>Gigasporaceae</taxon>
        <taxon>Gigaspora</taxon>
    </lineage>
</organism>
<evidence type="ECO:0000313" key="3">
    <source>
        <dbReference type="Proteomes" id="UP000789901"/>
    </source>
</evidence>
<feature type="compositionally biased region" description="Basic and acidic residues" evidence="1">
    <location>
        <begin position="53"/>
        <end position="62"/>
    </location>
</feature>
<evidence type="ECO:0000313" key="2">
    <source>
        <dbReference type="EMBL" id="CAG8659803.1"/>
    </source>
</evidence>
<feature type="non-terminal residue" evidence="2">
    <location>
        <position position="1"/>
    </location>
</feature>
<protein>
    <submittedName>
        <fullName evidence="2">12040_t:CDS:1</fullName>
    </submittedName>
</protein>
<evidence type="ECO:0000256" key="1">
    <source>
        <dbReference type="SAM" id="MobiDB-lite"/>
    </source>
</evidence>
<proteinExistence type="predicted"/>
<dbReference type="EMBL" id="CAJVQB010005364">
    <property type="protein sequence ID" value="CAG8659803.1"/>
    <property type="molecule type" value="Genomic_DNA"/>
</dbReference>
<feature type="compositionally biased region" description="Basic and acidic residues" evidence="1">
    <location>
        <begin position="31"/>
        <end position="40"/>
    </location>
</feature>
<feature type="region of interest" description="Disordered" evidence="1">
    <location>
        <begin position="31"/>
        <end position="62"/>
    </location>
</feature>